<dbReference type="OrthoDB" id="5870453at2759"/>
<evidence type="ECO:0000313" key="2">
    <source>
        <dbReference type="Proteomes" id="UP000274756"/>
    </source>
</evidence>
<accession>A0A3P7PH24</accession>
<keyword evidence="2" id="KW-1185">Reference proteome</keyword>
<protein>
    <recommendedName>
        <fullName evidence="3">Neur_chan_LBD domain-containing protein</fullName>
    </recommendedName>
</protein>
<gene>
    <name evidence="1" type="ORF">DME_LOCUS5287</name>
</gene>
<name>A0A3P7PH24_DRAME</name>
<reference evidence="1 2" key="1">
    <citation type="submission" date="2018-11" db="EMBL/GenBank/DDBJ databases">
        <authorList>
            <consortium name="Pathogen Informatics"/>
        </authorList>
    </citation>
    <scope>NUCLEOTIDE SEQUENCE [LARGE SCALE GENOMIC DNA]</scope>
</reference>
<sequence>MDERNELFRKYKYYYPTVRPAEPQNRVANTNGSFFALNGNLQIRSTLPSTNEKSYTCSYTYTWNLFKEHLYLDFFLIINFNDDRLILRELKYRFQIPPEFRPWVPNISTIPNYPFQISNFLDPRNGEIIMLNK</sequence>
<organism evidence="1 2">
    <name type="scientific">Dracunculus medinensis</name>
    <name type="common">Guinea worm</name>
    <dbReference type="NCBI Taxonomy" id="318479"/>
    <lineage>
        <taxon>Eukaryota</taxon>
        <taxon>Metazoa</taxon>
        <taxon>Ecdysozoa</taxon>
        <taxon>Nematoda</taxon>
        <taxon>Chromadorea</taxon>
        <taxon>Rhabditida</taxon>
        <taxon>Spirurina</taxon>
        <taxon>Dracunculoidea</taxon>
        <taxon>Dracunculidae</taxon>
        <taxon>Dracunculus</taxon>
    </lineage>
</organism>
<evidence type="ECO:0000313" key="1">
    <source>
        <dbReference type="EMBL" id="VDN55314.1"/>
    </source>
</evidence>
<dbReference type="AlphaFoldDB" id="A0A3P7PH24"/>
<evidence type="ECO:0008006" key="3">
    <source>
        <dbReference type="Google" id="ProtNLM"/>
    </source>
</evidence>
<proteinExistence type="predicted"/>
<dbReference type="Proteomes" id="UP000274756">
    <property type="component" value="Unassembled WGS sequence"/>
</dbReference>
<dbReference type="EMBL" id="UYYG01001152">
    <property type="protein sequence ID" value="VDN55314.1"/>
    <property type="molecule type" value="Genomic_DNA"/>
</dbReference>